<dbReference type="Proteomes" id="UP001056384">
    <property type="component" value="Chromosome 3"/>
</dbReference>
<evidence type="ECO:0008006" key="3">
    <source>
        <dbReference type="Google" id="ProtNLM"/>
    </source>
</evidence>
<keyword evidence="2" id="KW-1185">Reference proteome</keyword>
<gene>
    <name evidence="1" type="ORF">Slin15195_G040910</name>
</gene>
<accession>A0A9Q9ARK6</accession>
<organism evidence="1 2">
    <name type="scientific">Septoria linicola</name>
    <dbReference type="NCBI Taxonomy" id="215465"/>
    <lineage>
        <taxon>Eukaryota</taxon>
        <taxon>Fungi</taxon>
        <taxon>Dikarya</taxon>
        <taxon>Ascomycota</taxon>
        <taxon>Pezizomycotina</taxon>
        <taxon>Dothideomycetes</taxon>
        <taxon>Dothideomycetidae</taxon>
        <taxon>Mycosphaerellales</taxon>
        <taxon>Mycosphaerellaceae</taxon>
        <taxon>Septoria</taxon>
    </lineage>
</organism>
<evidence type="ECO:0000313" key="2">
    <source>
        <dbReference type="Proteomes" id="UP001056384"/>
    </source>
</evidence>
<reference evidence="1" key="1">
    <citation type="submission" date="2022-06" db="EMBL/GenBank/DDBJ databases">
        <title>Complete genome sequences of two strains of the flax pathogen Septoria linicola.</title>
        <authorList>
            <person name="Lapalu N."/>
            <person name="Simon A."/>
            <person name="Demenou B."/>
            <person name="Paumier D."/>
            <person name="Guillot M.-P."/>
            <person name="Gout L."/>
            <person name="Valade R."/>
        </authorList>
    </citation>
    <scope>NUCLEOTIDE SEQUENCE</scope>
    <source>
        <strain evidence="1">SE15195</strain>
    </source>
</reference>
<protein>
    <recommendedName>
        <fullName evidence="3">F-box domain-containing protein</fullName>
    </recommendedName>
</protein>
<dbReference type="EMBL" id="CP099420">
    <property type="protein sequence ID" value="USW50772.1"/>
    <property type="molecule type" value="Genomic_DNA"/>
</dbReference>
<sequence length="374" mass="42108">MFTQHNSRPASKVTSMQSVDMTLQRLSGNTSPHTSTPFGANLQPPARTESTMVNHIFGNTYILEYILLRLKPKDIASCMRINKLTKDVVENSSQLRDHVFGPYPARHNTVWTRYSADYIESSSGCVTLREAAQQKLQLDKQISYIIPVALNEALLPPPGTLHRSIYKSFKEAFPLDDPTNEAALSKWTFSHMAITRTRVPFKIDPQDSSIRDVLLTKPAVTDIRIRISNPDGFYPYKERPMVLKWSHYGDSQSIYIRKRAGIRVGDVVAAVAELGTDWLEQLSRPEQVKLDIRDNMAALVRQEMIDFVQRKGALWKHQGIIECENGADPLEAVAGKILPNRAPSLLAEYEERKNSGLYVTQEPLSFADLLAGSP</sequence>
<evidence type="ECO:0000313" key="1">
    <source>
        <dbReference type="EMBL" id="USW50772.1"/>
    </source>
</evidence>
<dbReference type="AlphaFoldDB" id="A0A9Q9ARK6"/>
<proteinExistence type="predicted"/>
<name>A0A9Q9ARK6_9PEZI</name>